<accession>A0A7R9CVN8</accession>
<dbReference type="PANTHER" id="PTHR32344:SF1">
    <property type="entry name" value="U1-TYPE DOMAIN-CONTAINING PROTEIN"/>
    <property type="match status" value="1"/>
</dbReference>
<proteinExistence type="predicted"/>
<sequence length="691" mass="77979">MGSNLTKRRHQRKMIKRHTTTTRCKKKGGFLPILPPIAALLTLVGGAACITKAAINAKADHKQLSEAQGHNCMLESIVLAFVVSRLDLYVGLHQADIHVKCEKKYHLEQHKNTAIHMKNSGKKTGSQPFFPKVNDTDKTQEQFSADLCSAMVASNIPRKKLENPDFNAFLNKYTNMTIPDESTLRKHYLHSTYLSVVQTFDEEQTVAITEENAAISYSSISADLAYVKINFGNLPGAITALEARDLPLVKAVKIMRGIEENLNQASGSVGTAIVDKFNRVLQRNPGWKVMANTSDAQERKKYIKLIDSFIETKHITAPKDYLKAKITTEVSRRLTKERFGLREESFDDYSTKYNPEPISLNETGQTNIDMFTSTVNDTFEDVITEDANSKTSEMVRFSEASLDDRLTQNITRQDFFSENEKSRRDVPVSTPIETVSLDNTTTLGDSAKKYFANPGSNVNGFMPKRMTNLSSSQYLESALINRFLGSPPEIEMGYMGKLPYQIEDFEHDFLKDKLLSDYSKIHFANKNRNVSKENETVALKHGILGLLREQQGDDVLNKYSDTFGHEAFLGGLFPMRMMPETTYLKDRWVDQPFLAKQSVLIFYAVNTLSSCMAIGPQIGQQLGQGQDNVCVHDSRENPMYINETIRGKRRGDERNIAPPSANRLDGSRTTWNRRWCSVHALGHQAYPVTRH</sequence>
<dbReference type="AlphaFoldDB" id="A0A7R9CVN8"/>
<gene>
    <name evidence="1" type="ORF">TCEB3V08_LOCUS6836</name>
</gene>
<dbReference type="GO" id="GO:0006357">
    <property type="term" value="P:regulation of transcription by RNA polymerase II"/>
    <property type="evidence" value="ECO:0007669"/>
    <property type="project" value="InterPro"/>
</dbReference>
<dbReference type="PANTHER" id="PTHR32344">
    <property type="entry name" value="U1-TYPE DOMAIN-CONTAINING PROTEIN"/>
    <property type="match status" value="1"/>
</dbReference>
<protein>
    <submittedName>
        <fullName evidence="1">Uncharacterized protein</fullName>
    </submittedName>
</protein>
<organism evidence="1">
    <name type="scientific">Timema cristinae</name>
    <name type="common">Walking stick</name>
    <dbReference type="NCBI Taxonomy" id="61476"/>
    <lineage>
        <taxon>Eukaryota</taxon>
        <taxon>Metazoa</taxon>
        <taxon>Ecdysozoa</taxon>
        <taxon>Arthropoda</taxon>
        <taxon>Hexapoda</taxon>
        <taxon>Insecta</taxon>
        <taxon>Pterygota</taxon>
        <taxon>Neoptera</taxon>
        <taxon>Polyneoptera</taxon>
        <taxon>Phasmatodea</taxon>
        <taxon>Timematodea</taxon>
        <taxon>Timematoidea</taxon>
        <taxon>Timematidae</taxon>
        <taxon>Timema</taxon>
    </lineage>
</organism>
<dbReference type="GO" id="GO:0005634">
    <property type="term" value="C:nucleus"/>
    <property type="evidence" value="ECO:0007669"/>
    <property type="project" value="InterPro"/>
</dbReference>
<dbReference type="EMBL" id="OC318758">
    <property type="protein sequence ID" value="CAD7403136.1"/>
    <property type="molecule type" value="Genomic_DNA"/>
</dbReference>
<reference evidence="1" key="1">
    <citation type="submission" date="2020-11" db="EMBL/GenBank/DDBJ databases">
        <authorList>
            <person name="Tran Van P."/>
        </authorList>
    </citation>
    <scope>NUCLEOTIDE SEQUENCE</scope>
</reference>
<dbReference type="GO" id="GO:0003690">
    <property type="term" value="F:double-stranded DNA binding"/>
    <property type="evidence" value="ECO:0007669"/>
    <property type="project" value="InterPro"/>
</dbReference>
<evidence type="ECO:0000313" key="1">
    <source>
        <dbReference type="EMBL" id="CAD7403136.1"/>
    </source>
</evidence>
<name>A0A7R9CVN8_TIMCR</name>
<dbReference type="InterPro" id="IPR033375">
    <property type="entry name" value="Cggbp1"/>
</dbReference>